<organism evidence="1 2">
    <name type="scientific">Pedobacter steynii</name>
    <dbReference type="NCBI Taxonomy" id="430522"/>
    <lineage>
        <taxon>Bacteria</taxon>
        <taxon>Pseudomonadati</taxon>
        <taxon>Bacteroidota</taxon>
        <taxon>Sphingobacteriia</taxon>
        <taxon>Sphingobacteriales</taxon>
        <taxon>Sphingobacteriaceae</taxon>
        <taxon>Pedobacter</taxon>
    </lineage>
</organism>
<protein>
    <recommendedName>
        <fullName evidence="3">DUF3892 domain-containing protein</fullName>
    </recommendedName>
</protein>
<dbReference type="OrthoDB" id="676122at2"/>
<gene>
    <name evidence="1" type="ORF">SAMN05421820_107136</name>
</gene>
<dbReference type="Proteomes" id="UP000183200">
    <property type="component" value="Unassembled WGS sequence"/>
</dbReference>
<dbReference type="RefSeq" id="WP_074610265.1">
    <property type="nucleotide sequence ID" value="NZ_FNGY01000007.1"/>
</dbReference>
<dbReference type="AlphaFoldDB" id="A0A1H0ALE7"/>
<dbReference type="InterPro" id="IPR024997">
    <property type="entry name" value="DUF3892"/>
</dbReference>
<name>A0A1H0ALE7_9SPHI</name>
<reference evidence="2" key="1">
    <citation type="submission" date="2016-10" db="EMBL/GenBank/DDBJ databases">
        <authorList>
            <person name="Varghese N."/>
            <person name="Submissions S."/>
        </authorList>
    </citation>
    <scope>NUCLEOTIDE SEQUENCE [LARGE SCALE GENOMIC DNA]</scope>
    <source>
        <strain evidence="2">DSM 19110</strain>
    </source>
</reference>
<dbReference type="EMBL" id="FNGY01000007">
    <property type="protein sequence ID" value="SDN34360.1"/>
    <property type="molecule type" value="Genomic_DNA"/>
</dbReference>
<evidence type="ECO:0000313" key="2">
    <source>
        <dbReference type="Proteomes" id="UP000183200"/>
    </source>
</evidence>
<keyword evidence="2" id="KW-1185">Reference proteome</keyword>
<dbReference type="Pfam" id="PF13031">
    <property type="entry name" value="DUF3892"/>
    <property type="match status" value="1"/>
</dbReference>
<evidence type="ECO:0000313" key="1">
    <source>
        <dbReference type="EMBL" id="SDN34360.1"/>
    </source>
</evidence>
<accession>A0A1H0ALE7</accession>
<proteinExistence type="predicted"/>
<sequence>MASYQVFCITKPNANSSHEHITHIGYHDDRTKVIIPVKAAIRRIDANPSEFYVQVEKEKVFVTVVRIDDRDPYIKTIPDSTKRDNLLSLEQC</sequence>
<evidence type="ECO:0008006" key="3">
    <source>
        <dbReference type="Google" id="ProtNLM"/>
    </source>
</evidence>